<evidence type="ECO:0000256" key="1">
    <source>
        <dbReference type="ARBA" id="ARBA00023180"/>
    </source>
</evidence>
<accession>A0A5J6DDL9</accession>
<dbReference type="FunFam" id="3.30.500.10:FF:000001">
    <property type="entry name" value="H-2 class I histocompatibility antigen, alpha chain"/>
    <property type="match status" value="1"/>
</dbReference>
<dbReference type="SMART" id="SM00407">
    <property type="entry name" value="IGc1"/>
    <property type="match status" value="1"/>
</dbReference>
<dbReference type="PANTHER" id="PTHR16675:SF237">
    <property type="entry name" value="MHC CLASS I ANTIGEN TRANSCRIPT VARIANT 1-RELATED"/>
    <property type="match status" value="1"/>
</dbReference>
<dbReference type="InterPro" id="IPR011161">
    <property type="entry name" value="MHC_I-like_Ag-recog"/>
</dbReference>
<proteinExistence type="evidence at transcript level"/>
<evidence type="ECO:0000313" key="8">
    <source>
        <dbReference type="EMBL" id="QER90619.1"/>
    </source>
</evidence>
<dbReference type="SUPFAM" id="SSF48726">
    <property type="entry name" value="Immunoglobulin"/>
    <property type="match status" value="1"/>
</dbReference>
<keyword evidence="2" id="KW-0393">Immunoglobulin domain</keyword>
<dbReference type="Pfam" id="PF00129">
    <property type="entry name" value="MHC_I"/>
    <property type="match status" value="1"/>
</dbReference>
<keyword evidence="6" id="KW-0732">Signal</keyword>
<dbReference type="PROSITE" id="PS50835">
    <property type="entry name" value="IG_LIKE"/>
    <property type="match status" value="1"/>
</dbReference>
<organism evidence="8">
    <name type="scientific">Acipenser dabryanus</name>
    <name type="common">Yangtze sturgeon</name>
    <name type="synonym">Dabry's sturgeon</name>
    <dbReference type="NCBI Taxonomy" id="62061"/>
    <lineage>
        <taxon>Eukaryota</taxon>
        <taxon>Metazoa</taxon>
        <taxon>Chordata</taxon>
        <taxon>Craniata</taxon>
        <taxon>Vertebrata</taxon>
        <taxon>Euteleostomi</taxon>
        <taxon>Actinopterygii</taxon>
        <taxon>Chondrostei</taxon>
        <taxon>Acipenseriformes</taxon>
        <taxon>Acipenseridae</taxon>
        <taxon>Acipenser</taxon>
    </lineage>
</organism>
<reference evidence="8" key="1">
    <citation type="journal article" date="2019" name="Dev. Comp. Immunol.">
        <title>Molecular polymorphism and expression of MHC I ?, II ?, II ? and II invariant chain in the critically endangered Dabry's sturgeon (Acipenser dabryanus).</title>
        <authorList>
            <person name="Chen Y."/>
            <person name="Liu Y."/>
            <person name="Song M."/>
            <person name="Lai J."/>
            <person name="Sun J."/>
            <person name="Gong Q."/>
        </authorList>
    </citation>
    <scope>NUCLEOTIDE SEQUENCE</scope>
</reference>
<evidence type="ECO:0000259" key="7">
    <source>
        <dbReference type="PROSITE" id="PS50835"/>
    </source>
</evidence>
<dbReference type="InterPro" id="IPR001039">
    <property type="entry name" value="MHC_I_a_a1/a2"/>
</dbReference>
<feature type="signal peptide" evidence="6">
    <location>
        <begin position="1"/>
        <end position="18"/>
    </location>
</feature>
<evidence type="ECO:0000256" key="6">
    <source>
        <dbReference type="SAM" id="SignalP"/>
    </source>
</evidence>
<dbReference type="Gene3D" id="3.30.500.10">
    <property type="entry name" value="MHC class I-like antigen recognition-like"/>
    <property type="match status" value="1"/>
</dbReference>
<gene>
    <name evidence="8" type="primary">Acda-UAA</name>
</gene>
<dbReference type="InterPro" id="IPR037055">
    <property type="entry name" value="MHC_I-like_Ag-recog_sf"/>
</dbReference>
<dbReference type="Pfam" id="PF07654">
    <property type="entry name" value="C1-set"/>
    <property type="match status" value="1"/>
</dbReference>
<dbReference type="PANTHER" id="PTHR16675">
    <property type="entry name" value="MHC CLASS I-RELATED"/>
    <property type="match status" value="1"/>
</dbReference>
<dbReference type="GO" id="GO:0006955">
    <property type="term" value="P:immune response"/>
    <property type="evidence" value="ECO:0007669"/>
    <property type="project" value="TreeGrafter"/>
</dbReference>
<evidence type="ECO:0000256" key="5">
    <source>
        <dbReference type="SAM" id="Phobius"/>
    </source>
</evidence>
<dbReference type="SUPFAM" id="SSF54452">
    <property type="entry name" value="MHC antigen-recognition domain"/>
    <property type="match status" value="1"/>
</dbReference>
<keyword evidence="5" id="KW-0472">Membrane</keyword>
<feature type="region of interest" description="Disordered" evidence="4">
    <location>
        <begin position="329"/>
        <end position="356"/>
    </location>
</feature>
<dbReference type="PRINTS" id="PR01638">
    <property type="entry name" value="MHCCLASSI"/>
</dbReference>
<dbReference type="EMBL" id="MK923680">
    <property type="protein sequence ID" value="QER90619.1"/>
    <property type="molecule type" value="mRNA"/>
</dbReference>
<sequence>MLRAVVLAILCCVHAASGTGTHSLRYFYTGTSAGVEFPEFVAVGIVDDVQIIHYDSNSEKAQTQLEWMNEAADPSYWERNTQNLVGAQQAFKANIGIAMQRFNQTGGVHTWQRMYGCELDDDGTKRGFTQYGFDGKDFLILDTDTMTYVAPVMQAVATKQKWDADRGFAQRRKAYLEETCIEWLRKYVQYGRETLERKVPPAVTLLQRKARGSADTEVLCHVTGFFPRGVEVTWVRDGRDQLEEGVQSGEVLPNQDGTYQLKKILTVSSEEQGRHSYSCQVDHVSFKERQNYNWVPESGPPIGIIAGVIVGVLALIAAIIGVVVWKKRQGGAQKSDYSKAPSKEGSDTSSDTAANA</sequence>
<dbReference type="Gene3D" id="2.60.40.10">
    <property type="entry name" value="Immunoglobulins"/>
    <property type="match status" value="1"/>
</dbReference>
<keyword evidence="1" id="KW-0325">Glycoprotein</keyword>
<name>A0A5J6DDL9_ACIDA</name>
<dbReference type="InterPro" id="IPR050208">
    <property type="entry name" value="MHC_class-I_related"/>
</dbReference>
<feature type="compositionally biased region" description="Polar residues" evidence="4">
    <location>
        <begin position="347"/>
        <end position="356"/>
    </location>
</feature>
<dbReference type="GO" id="GO:0005615">
    <property type="term" value="C:extracellular space"/>
    <property type="evidence" value="ECO:0007669"/>
    <property type="project" value="TreeGrafter"/>
</dbReference>
<feature type="domain" description="Ig-like" evidence="7">
    <location>
        <begin position="201"/>
        <end position="293"/>
    </location>
</feature>
<feature type="transmembrane region" description="Helical" evidence="5">
    <location>
        <begin position="302"/>
        <end position="325"/>
    </location>
</feature>
<dbReference type="InterPro" id="IPR003006">
    <property type="entry name" value="Ig/MHC_CS"/>
</dbReference>
<dbReference type="InterPro" id="IPR011162">
    <property type="entry name" value="MHC_I/II-like_Ag-recog"/>
</dbReference>
<keyword evidence="5" id="KW-0812">Transmembrane</keyword>
<evidence type="ECO:0000256" key="2">
    <source>
        <dbReference type="ARBA" id="ARBA00023319"/>
    </source>
</evidence>
<dbReference type="AlphaFoldDB" id="A0A5J6DDL9"/>
<feature type="chain" id="PRO_5023878772" evidence="6">
    <location>
        <begin position="19"/>
        <end position="356"/>
    </location>
</feature>
<dbReference type="InterPro" id="IPR013783">
    <property type="entry name" value="Ig-like_fold"/>
</dbReference>
<dbReference type="InterPro" id="IPR003597">
    <property type="entry name" value="Ig_C1-set"/>
</dbReference>
<dbReference type="PROSITE" id="PS00290">
    <property type="entry name" value="IG_MHC"/>
    <property type="match status" value="1"/>
</dbReference>
<evidence type="ECO:0000256" key="4">
    <source>
        <dbReference type="SAM" id="MobiDB-lite"/>
    </source>
</evidence>
<comment type="similarity">
    <text evidence="3">Belongs to the MHC class I family.</text>
</comment>
<dbReference type="InterPro" id="IPR007110">
    <property type="entry name" value="Ig-like_dom"/>
</dbReference>
<protein>
    <submittedName>
        <fullName evidence="8">MHC class I alpha antigen</fullName>
    </submittedName>
</protein>
<keyword evidence="5" id="KW-1133">Transmembrane helix</keyword>
<dbReference type="GO" id="GO:0009897">
    <property type="term" value="C:external side of plasma membrane"/>
    <property type="evidence" value="ECO:0007669"/>
    <property type="project" value="TreeGrafter"/>
</dbReference>
<evidence type="ECO:0000256" key="3">
    <source>
        <dbReference type="RuleBase" id="RU004439"/>
    </source>
</evidence>
<dbReference type="InterPro" id="IPR036179">
    <property type="entry name" value="Ig-like_dom_sf"/>
</dbReference>